<evidence type="ECO:0000313" key="1">
    <source>
        <dbReference type="EMBL" id="MEQ2444990.1"/>
    </source>
</evidence>
<reference evidence="1 2" key="1">
    <citation type="submission" date="2024-03" db="EMBL/GenBank/DDBJ databases">
        <title>Human intestinal bacterial collection.</title>
        <authorList>
            <person name="Pauvert C."/>
            <person name="Hitch T.C.A."/>
            <person name="Clavel T."/>
        </authorList>
    </citation>
    <scope>NUCLEOTIDE SEQUENCE [LARGE SCALE GENOMIC DNA]</scope>
    <source>
        <strain evidence="1 2">CLA-AP-H29</strain>
    </source>
</reference>
<dbReference type="Proteomes" id="UP001464378">
    <property type="component" value="Unassembled WGS sequence"/>
</dbReference>
<dbReference type="RefSeq" id="WP_349232647.1">
    <property type="nucleotide sequence ID" value="NZ_JBBMFK010000040.1"/>
</dbReference>
<name>A0ABV1EE40_9FIRM</name>
<evidence type="ECO:0008006" key="3">
    <source>
        <dbReference type="Google" id="ProtNLM"/>
    </source>
</evidence>
<comment type="caution">
    <text evidence="1">The sequence shown here is derived from an EMBL/GenBank/DDBJ whole genome shotgun (WGS) entry which is preliminary data.</text>
</comment>
<keyword evidence="2" id="KW-1185">Reference proteome</keyword>
<evidence type="ECO:0000313" key="2">
    <source>
        <dbReference type="Proteomes" id="UP001464378"/>
    </source>
</evidence>
<dbReference type="EMBL" id="JBBMFK010000040">
    <property type="protein sequence ID" value="MEQ2444990.1"/>
    <property type="molecule type" value="Genomic_DNA"/>
</dbReference>
<sequence length="311" mass="32224">MTNTTYYSLKKPEDNDNVLISDLNGNADAIDQALHGLDEGLKGLKYEPPLTQAGSKSAVADGDGLVVTDSADGNKTKRVLWSAVKSALSALFAAKTHQHAAADITSGTLSISRGGTGQSTALDAAKALGRGYGTCSTPGATAAKTVALSSFSLNTGAVVGVRFSYANTAANPTLNVNSTGAKSIYNFQTNTNIKPGDIAAGMTAFFTYNGTQWVLLNPCSDPSVVSGSGVTPSDYGRDSAVEIDLGFRPSLIAVKGYAYNAWGFSTDTLRIELGGGSSSYISSFSITDNGFTVYAEDSNGTGKGYDYLAFR</sequence>
<organism evidence="1 2">
    <name type="scientific">Pseudoflavonifractor intestinihominis</name>
    <dbReference type="NCBI Taxonomy" id="3133171"/>
    <lineage>
        <taxon>Bacteria</taxon>
        <taxon>Bacillati</taxon>
        <taxon>Bacillota</taxon>
        <taxon>Clostridia</taxon>
        <taxon>Eubacteriales</taxon>
        <taxon>Oscillospiraceae</taxon>
        <taxon>Pseudoflavonifractor</taxon>
    </lineage>
</organism>
<protein>
    <recommendedName>
        <fullName evidence="3">Tail fiber protein</fullName>
    </recommendedName>
</protein>
<gene>
    <name evidence="1" type="ORF">WMO64_16175</name>
</gene>
<proteinExistence type="predicted"/>
<accession>A0ABV1EE40</accession>